<dbReference type="RefSeq" id="WP_010469144.1">
    <property type="nucleotide sequence ID" value="NZ_CP095474.1"/>
</dbReference>
<keyword evidence="5" id="KW-1185">Reference proteome</keyword>
<name>A0ABY4T8P3_9ACTN</name>
<dbReference type="EC" id="2.3.1.-" evidence="4"/>
<dbReference type="InterPro" id="IPR016181">
    <property type="entry name" value="Acyl_CoA_acyltransferase"/>
</dbReference>
<organism evidence="4 5">
    <name type="scientific">Streptomyces sudanensis</name>
    <dbReference type="NCBI Taxonomy" id="436397"/>
    <lineage>
        <taxon>Bacteria</taxon>
        <taxon>Bacillati</taxon>
        <taxon>Actinomycetota</taxon>
        <taxon>Actinomycetes</taxon>
        <taxon>Kitasatosporales</taxon>
        <taxon>Streptomycetaceae</taxon>
        <taxon>Streptomyces</taxon>
    </lineage>
</organism>
<dbReference type="PANTHER" id="PTHR43877:SF2">
    <property type="entry name" value="AMINOALKYLPHOSPHONATE N-ACETYLTRANSFERASE-RELATED"/>
    <property type="match status" value="1"/>
</dbReference>
<sequence>MDATTTPTSVPPPAPPSAGFAVRPVRPAEHAALGEICARAYLDGGLLTHGADDPYLDLLRDVPRRAAEAEVLVAADPDGTLLGGVTFVPSGGRPWADIAGPDEAEFRMLAVSGAASGRGVGEALVRACADRARAREGCARLVLSVVPEARAARRLYDRMGFARVPRRDWEPLPGLPLLAYELTL</sequence>
<evidence type="ECO:0000313" key="5">
    <source>
        <dbReference type="Proteomes" id="UP001056383"/>
    </source>
</evidence>
<keyword evidence="1 4" id="KW-0808">Transferase</keyword>
<dbReference type="InterPro" id="IPR000182">
    <property type="entry name" value="GNAT_dom"/>
</dbReference>
<dbReference type="Pfam" id="PF00583">
    <property type="entry name" value="Acetyltransf_1"/>
    <property type="match status" value="1"/>
</dbReference>
<feature type="domain" description="N-acetyltransferase" evidence="3">
    <location>
        <begin position="20"/>
        <end position="184"/>
    </location>
</feature>
<dbReference type="EMBL" id="CP095474">
    <property type="protein sequence ID" value="URN15067.1"/>
    <property type="molecule type" value="Genomic_DNA"/>
</dbReference>
<accession>A0ABY4T8P3</accession>
<proteinExistence type="predicted"/>
<evidence type="ECO:0000256" key="2">
    <source>
        <dbReference type="ARBA" id="ARBA00023315"/>
    </source>
</evidence>
<reference evidence="4" key="1">
    <citation type="submission" date="2022-04" db="EMBL/GenBank/DDBJ databases">
        <title>Systematic whole-genome sequencing reveals an unexpected diversity among actinomycetoma pathogens and provides insights into their antibacterial susceptibilities.</title>
        <authorList>
            <person name="Watson A.K."/>
            <person name="Kepplinger B."/>
            <person name="Bakhiet S.M."/>
            <person name="Mhmoud N.A."/>
            <person name="Chapman J."/>
            <person name="Allenby N."/>
            <person name="Mickiewicz K."/>
            <person name="Goodfellow M."/>
            <person name="Fahal A.H."/>
            <person name="Errington J."/>
        </authorList>
    </citation>
    <scope>NUCLEOTIDE SEQUENCE</scope>
    <source>
        <strain evidence="4">SD 504</strain>
    </source>
</reference>
<dbReference type="SUPFAM" id="SSF55729">
    <property type="entry name" value="Acyl-CoA N-acyltransferases (Nat)"/>
    <property type="match status" value="1"/>
</dbReference>
<dbReference type="Gene3D" id="3.40.630.30">
    <property type="match status" value="1"/>
</dbReference>
<dbReference type="GO" id="GO:0016746">
    <property type="term" value="F:acyltransferase activity"/>
    <property type="evidence" value="ECO:0007669"/>
    <property type="project" value="UniProtKB-KW"/>
</dbReference>
<dbReference type="Proteomes" id="UP001056383">
    <property type="component" value="Chromosome"/>
</dbReference>
<keyword evidence="2 4" id="KW-0012">Acyltransferase</keyword>
<gene>
    <name evidence="4" type="ORF">MW084_02945</name>
</gene>
<dbReference type="PANTHER" id="PTHR43877">
    <property type="entry name" value="AMINOALKYLPHOSPHONATE N-ACETYLTRANSFERASE-RELATED-RELATED"/>
    <property type="match status" value="1"/>
</dbReference>
<dbReference type="InterPro" id="IPR050832">
    <property type="entry name" value="Bact_Acetyltransf"/>
</dbReference>
<evidence type="ECO:0000259" key="3">
    <source>
        <dbReference type="PROSITE" id="PS51186"/>
    </source>
</evidence>
<evidence type="ECO:0000256" key="1">
    <source>
        <dbReference type="ARBA" id="ARBA00022679"/>
    </source>
</evidence>
<evidence type="ECO:0000313" key="4">
    <source>
        <dbReference type="EMBL" id="URN15067.1"/>
    </source>
</evidence>
<dbReference type="PROSITE" id="PS51186">
    <property type="entry name" value="GNAT"/>
    <property type="match status" value="1"/>
</dbReference>
<protein>
    <submittedName>
        <fullName evidence="4">GNAT family N-acetyltransferase</fullName>
        <ecNumber evidence="4">2.3.1.-</ecNumber>
    </submittedName>
</protein>